<dbReference type="SUPFAM" id="SSF48726">
    <property type="entry name" value="Immunoglobulin"/>
    <property type="match status" value="1"/>
</dbReference>
<evidence type="ECO:0000313" key="2">
    <source>
        <dbReference type="EMBL" id="VCW79581.1"/>
    </source>
</evidence>
<proteinExistence type="predicted"/>
<dbReference type="AlphaFoldDB" id="A0A9X9LR20"/>
<organism evidence="2 3">
    <name type="scientific">Gulo gulo</name>
    <name type="common">Wolverine</name>
    <name type="synonym">Gluton</name>
    <dbReference type="NCBI Taxonomy" id="48420"/>
    <lineage>
        <taxon>Eukaryota</taxon>
        <taxon>Metazoa</taxon>
        <taxon>Chordata</taxon>
        <taxon>Craniata</taxon>
        <taxon>Vertebrata</taxon>
        <taxon>Euteleostomi</taxon>
        <taxon>Mammalia</taxon>
        <taxon>Eutheria</taxon>
        <taxon>Laurasiatheria</taxon>
        <taxon>Carnivora</taxon>
        <taxon>Caniformia</taxon>
        <taxon>Musteloidea</taxon>
        <taxon>Mustelidae</taxon>
        <taxon>Guloninae</taxon>
        <taxon>Gulo</taxon>
    </lineage>
</organism>
<feature type="region of interest" description="Disordered" evidence="1">
    <location>
        <begin position="41"/>
        <end position="63"/>
    </location>
</feature>
<dbReference type="InterPro" id="IPR013783">
    <property type="entry name" value="Ig-like_fold"/>
</dbReference>
<evidence type="ECO:0000256" key="1">
    <source>
        <dbReference type="SAM" id="MobiDB-lite"/>
    </source>
</evidence>
<dbReference type="EMBL" id="CYRY02012294">
    <property type="protein sequence ID" value="VCW79581.1"/>
    <property type="molecule type" value="Genomic_DNA"/>
</dbReference>
<accession>A0A9X9LR20</accession>
<gene>
    <name evidence="2" type="ORF">BN2614_LOCUS2</name>
</gene>
<protein>
    <submittedName>
        <fullName evidence="2">Uncharacterized protein</fullName>
    </submittedName>
</protein>
<name>A0A9X9LR20_GULGU</name>
<keyword evidence="3" id="KW-1185">Reference proteome</keyword>
<sequence length="63" mass="6951">MARVTCGGDNITRKAVHWYQKKPGQALLLIIYTDGNQPSGILERFSGTNSGNMEHPDHQRGPS</sequence>
<dbReference type="PANTHER" id="PTHR23267">
    <property type="entry name" value="IMMUNOGLOBULIN LIGHT CHAIN"/>
    <property type="match status" value="1"/>
</dbReference>
<dbReference type="InterPro" id="IPR036179">
    <property type="entry name" value="Ig-like_dom_sf"/>
</dbReference>
<dbReference type="InterPro" id="IPR050150">
    <property type="entry name" value="IgV_Light_Chain"/>
</dbReference>
<dbReference type="Proteomes" id="UP000269945">
    <property type="component" value="Unassembled WGS sequence"/>
</dbReference>
<reference evidence="2 3" key="1">
    <citation type="submission" date="2018-10" db="EMBL/GenBank/DDBJ databases">
        <authorList>
            <person name="Ekblom R."/>
            <person name="Jareborg N."/>
        </authorList>
    </citation>
    <scope>NUCLEOTIDE SEQUENCE [LARGE SCALE GENOMIC DNA]</scope>
    <source>
        <tissue evidence="2">Muscle</tissue>
    </source>
</reference>
<evidence type="ECO:0000313" key="3">
    <source>
        <dbReference type="Proteomes" id="UP000269945"/>
    </source>
</evidence>
<comment type="caution">
    <text evidence="2">The sequence shown here is derived from an EMBL/GenBank/DDBJ whole genome shotgun (WGS) entry which is preliminary data.</text>
</comment>
<dbReference type="Gene3D" id="2.60.40.10">
    <property type="entry name" value="Immunoglobulins"/>
    <property type="match status" value="1"/>
</dbReference>
<feature type="compositionally biased region" description="Basic and acidic residues" evidence="1">
    <location>
        <begin position="54"/>
        <end position="63"/>
    </location>
</feature>